<dbReference type="RefSeq" id="WP_259100465.1">
    <property type="nucleotide sequence ID" value="NZ_CP130454.1"/>
</dbReference>
<gene>
    <name evidence="1" type="ORF">M2350_003057</name>
</gene>
<evidence type="ECO:0000313" key="1">
    <source>
        <dbReference type="EMBL" id="MCS3920622.1"/>
    </source>
</evidence>
<reference evidence="1 2" key="1">
    <citation type="submission" date="2022-08" db="EMBL/GenBank/DDBJ databases">
        <title>Bacterial and archaeal communities from various locations to study Microbial Dark Matter (Phase II).</title>
        <authorList>
            <person name="Stepanauskas R."/>
        </authorList>
    </citation>
    <scope>NUCLEOTIDE SEQUENCE [LARGE SCALE GENOMIC DNA]</scope>
    <source>
        <strain evidence="1 2">PD1</strain>
    </source>
</reference>
<dbReference type="EMBL" id="JANUCP010000006">
    <property type="protein sequence ID" value="MCS3920622.1"/>
    <property type="molecule type" value="Genomic_DNA"/>
</dbReference>
<organism evidence="1 2">
    <name type="scientific">Candidatus Fervidibacter sacchari</name>
    <dbReference type="NCBI Taxonomy" id="1448929"/>
    <lineage>
        <taxon>Bacteria</taxon>
        <taxon>Candidatus Fervidibacterota</taxon>
        <taxon>Candidatus Fervidibacter</taxon>
    </lineage>
</organism>
<name>A0ABT2ERR8_9BACT</name>
<dbReference type="GO" id="GO:0003677">
    <property type="term" value="F:DNA binding"/>
    <property type="evidence" value="ECO:0007669"/>
    <property type="project" value="UniProtKB-KW"/>
</dbReference>
<comment type="caution">
    <text evidence="1">The sequence shown here is derived from an EMBL/GenBank/DDBJ whole genome shotgun (WGS) entry which is preliminary data.</text>
</comment>
<proteinExistence type="predicted"/>
<sequence length="77" mass="8738">MSEVRFKGIVRGGVIVPVEEVLLPEGAVVDIVVTEEEEAWSLLSHEAFAEDWESEEDSIYDNWREHCSVSESRLTSE</sequence>
<evidence type="ECO:0000313" key="2">
    <source>
        <dbReference type="Proteomes" id="UP001204798"/>
    </source>
</evidence>
<accession>A0ABT2ERR8</accession>
<keyword evidence="1" id="KW-0238">DNA-binding</keyword>
<dbReference type="Proteomes" id="UP001204798">
    <property type="component" value="Unassembled WGS sequence"/>
</dbReference>
<keyword evidence="2" id="KW-1185">Reference proteome</keyword>
<protein>
    <submittedName>
        <fullName evidence="1">DNA-binding antitoxin AbrB/MazE fold protein</fullName>
    </submittedName>
</protein>